<protein>
    <submittedName>
        <fullName evidence="3">Helix-turn-helix domain protein</fullName>
    </submittedName>
</protein>
<dbReference type="SUPFAM" id="SSF47413">
    <property type="entry name" value="lambda repressor-like DNA-binding domains"/>
    <property type="match status" value="1"/>
</dbReference>
<dbReference type="InterPro" id="IPR010982">
    <property type="entry name" value="Lambda_DNA-bd_dom_sf"/>
</dbReference>
<dbReference type="KEGG" id="cle:Clole_1473"/>
<evidence type="ECO:0000256" key="1">
    <source>
        <dbReference type="ARBA" id="ARBA00023125"/>
    </source>
</evidence>
<dbReference type="eggNOG" id="COG1396">
    <property type="taxonomic scope" value="Bacteria"/>
</dbReference>
<dbReference type="SMART" id="SM00530">
    <property type="entry name" value="HTH_XRE"/>
    <property type="match status" value="1"/>
</dbReference>
<feature type="domain" description="HTH cro/C1-type" evidence="2">
    <location>
        <begin position="13"/>
        <end position="67"/>
    </location>
</feature>
<organism evidence="3 4">
    <name type="scientific">Cellulosilyticum lentocellum (strain ATCC 49066 / DSM 5427 / NCIMB 11756 / RHM5)</name>
    <name type="common">Clostridium lentocellum</name>
    <dbReference type="NCBI Taxonomy" id="642492"/>
    <lineage>
        <taxon>Bacteria</taxon>
        <taxon>Bacillati</taxon>
        <taxon>Bacillota</taxon>
        <taxon>Clostridia</taxon>
        <taxon>Lachnospirales</taxon>
        <taxon>Cellulosilyticaceae</taxon>
        <taxon>Cellulosilyticum</taxon>
    </lineage>
</organism>
<dbReference type="Gene3D" id="1.10.260.40">
    <property type="entry name" value="lambda repressor-like DNA-binding domains"/>
    <property type="match status" value="1"/>
</dbReference>
<evidence type="ECO:0000313" key="3">
    <source>
        <dbReference type="EMBL" id="ADZ83199.1"/>
    </source>
</evidence>
<proteinExistence type="predicted"/>
<evidence type="ECO:0000313" key="4">
    <source>
        <dbReference type="Proteomes" id="UP000008467"/>
    </source>
</evidence>
<dbReference type="InterPro" id="IPR001387">
    <property type="entry name" value="Cro/C1-type_HTH"/>
</dbReference>
<dbReference type="Pfam" id="PF01381">
    <property type="entry name" value="HTH_3"/>
    <property type="match status" value="1"/>
</dbReference>
<dbReference type="PROSITE" id="PS50943">
    <property type="entry name" value="HTH_CROC1"/>
    <property type="match status" value="1"/>
</dbReference>
<evidence type="ECO:0000259" key="2">
    <source>
        <dbReference type="PROSITE" id="PS50943"/>
    </source>
</evidence>
<dbReference type="Proteomes" id="UP000008467">
    <property type="component" value="Chromosome"/>
</dbReference>
<dbReference type="HOGENOM" id="CLU_1560300_0_0_9"/>
<keyword evidence="1" id="KW-0238">DNA-binding</keyword>
<dbReference type="EMBL" id="CP002582">
    <property type="protein sequence ID" value="ADZ83199.1"/>
    <property type="molecule type" value="Genomic_DNA"/>
</dbReference>
<name>F2JJ40_CELLD</name>
<gene>
    <name evidence="3" type="ordered locus">Clole_1473</name>
</gene>
<dbReference type="PANTHER" id="PTHR46558:SF11">
    <property type="entry name" value="HTH-TYPE TRANSCRIPTIONAL REGULATOR XRE"/>
    <property type="match status" value="1"/>
</dbReference>
<dbReference type="PANTHER" id="PTHR46558">
    <property type="entry name" value="TRACRIPTIONAL REGULATORY PROTEIN-RELATED-RELATED"/>
    <property type="match status" value="1"/>
</dbReference>
<sequence>MGINDFIQIGTRIKEIRKSKGFSQAYMAEKIGVNRTTYSNYENNNREPNLKTIEKICEILDVTISDIVSDTQKNITVDYWRGMMDTDLNSIKEIEENTRGYSGLEVPISSLVGSIYISLNKNEKDFVTRYSYHTERLLESLSELLTYSNLPIKHENVDKNKYLDAINAINEFIKYKLHELTTLNSKEGE</sequence>
<dbReference type="GO" id="GO:0003677">
    <property type="term" value="F:DNA binding"/>
    <property type="evidence" value="ECO:0007669"/>
    <property type="project" value="UniProtKB-KW"/>
</dbReference>
<reference evidence="3 4" key="1">
    <citation type="journal article" date="2011" name="J. Bacteriol.">
        <title>Complete genome sequence of the cellulose-degrading bacterium Cellulosilyticum lentocellum.</title>
        <authorList>
            <consortium name="US DOE Joint Genome Institute"/>
            <person name="Miller D.A."/>
            <person name="Suen G."/>
            <person name="Bruce D."/>
            <person name="Copeland A."/>
            <person name="Cheng J.F."/>
            <person name="Detter C."/>
            <person name="Goodwin L.A."/>
            <person name="Han C.S."/>
            <person name="Hauser L.J."/>
            <person name="Land M.L."/>
            <person name="Lapidus A."/>
            <person name="Lucas S."/>
            <person name="Meincke L."/>
            <person name="Pitluck S."/>
            <person name="Tapia R."/>
            <person name="Teshima H."/>
            <person name="Woyke T."/>
            <person name="Fox B.G."/>
            <person name="Angert E.R."/>
            <person name="Currie C.R."/>
        </authorList>
    </citation>
    <scope>NUCLEOTIDE SEQUENCE [LARGE SCALE GENOMIC DNA]</scope>
    <source>
        <strain evidence="4">ATCC 49066 / DSM 5427 / NCIMB 11756 / RHM5</strain>
    </source>
</reference>
<dbReference type="RefSeq" id="WP_013656497.1">
    <property type="nucleotide sequence ID" value="NC_015275.1"/>
</dbReference>
<accession>F2JJ40</accession>
<dbReference type="STRING" id="642492.Clole_1473"/>
<keyword evidence="4" id="KW-1185">Reference proteome</keyword>
<dbReference type="CDD" id="cd00093">
    <property type="entry name" value="HTH_XRE"/>
    <property type="match status" value="1"/>
</dbReference>
<dbReference type="AlphaFoldDB" id="F2JJ40"/>